<accession>A0A061FJH2</accession>
<dbReference type="AlphaFoldDB" id="A0A061FJH2"/>
<dbReference type="EMBL" id="CM001886">
    <property type="protein sequence ID" value="EOY17500.1"/>
    <property type="molecule type" value="Genomic_DNA"/>
</dbReference>
<evidence type="ECO:0000313" key="2">
    <source>
        <dbReference type="Proteomes" id="UP000026915"/>
    </source>
</evidence>
<dbReference type="GO" id="GO:0016301">
    <property type="term" value="F:kinase activity"/>
    <property type="evidence" value="ECO:0007669"/>
    <property type="project" value="UniProtKB-KW"/>
</dbReference>
<organism evidence="1 2">
    <name type="scientific">Theobroma cacao</name>
    <name type="common">Cacao</name>
    <name type="synonym">Cocoa</name>
    <dbReference type="NCBI Taxonomy" id="3641"/>
    <lineage>
        <taxon>Eukaryota</taxon>
        <taxon>Viridiplantae</taxon>
        <taxon>Streptophyta</taxon>
        <taxon>Embryophyta</taxon>
        <taxon>Tracheophyta</taxon>
        <taxon>Spermatophyta</taxon>
        <taxon>Magnoliopsida</taxon>
        <taxon>eudicotyledons</taxon>
        <taxon>Gunneridae</taxon>
        <taxon>Pentapetalae</taxon>
        <taxon>rosids</taxon>
        <taxon>malvids</taxon>
        <taxon>Malvales</taxon>
        <taxon>Malvaceae</taxon>
        <taxon>Byttnerioideae</taxon>
        <taxon>Theobroma</taxon>
    </lineage>
</organism>
<proteinExistence type="predicted"/>
<name>A0A061FJH2_THECC</name>
<evidence type="ECO:0000313" key="1">
    <source>
        <dbReference type="EMBL" id="EOY17500.1"/>
    </source>
</evidence>
<dbReference type="Proteomes" id="UP000026915">
    <property type="component" value="Chromosome 8"/>
</dbReference>
<keyword evidence="1" id="KW-0418">Kinase</keyword>
<protein>
    <submittedName>
        <fullName evidence="1">Malectin/receptor protein kinase family protein, putative</fullName>
    </submittedName>
</protein>
<dbReference type="HOGENOM" id="CLU_2053938_0_0_1"/>
<dbReference type="InParanoid" id="A0A061FJH2"/>
<keyword evidence="2" id="KW-1185">Reference proteome</keyword>
<dbReference type="Gramene" id="EOY17500">
    <property type="protein sequence ID" value="EOY17500"/>
    <property type="gene ID" value="TCM_036715"/>
</dbReference>
<reference evidence="1 2" key="1">
    <citation type="journal article" date="2013" name="Genome Biol.">
        <title>The genome sequence of the most widely cultivated cacao type and its use to identify candidate genes regulating pod color.</title>
        <authorList>
            <person name="Motamayor J.C."/>
            <person name="Mockaitis K."/>
            <person name="Schmutz J."/>
            <person name="Haiminen N."/>
            <person name="Iii D.L."/>
            <person name="Cornejo O."/>
            <person name="Findley S.D."/>
            <person name="Zheng P."/>
            <person name="Utro F."/>
            <person name="Royaert S."/>
            <person name="Saski C."/>
            <person name="Jenkins J."/>
            <person name="Podicheti R."/>
            <person name="Zhao M."/>
            <person name="Scheffler B.E."/>
            <person name="Stack J.C."/>
            <person name="Feltus F.A."/>
            <person name="Mustiga G.M."/>
            <person name="Amores F."/>
            <person name="Phillips W."/>
            <person name="Marelli J.P."/>
            <person name="May G.D."/>
            <person name="Shapiro H."/>
            <person name="Ma J."/>
            <person name="Bustamante C.D."/>
            <person name="Schnell R.J."/>
            <person name="Main D."/>
            <person name="Gilbert D."/>
            <person name="Parida L."/>
            <person name="Kuhn D.N."/>
        </authorList>
    </citation>
    <scope>NUCLEOTIDE SEQUENCE [LARGE SCALE GENOMIC DNA]</scope>
    <source>
        <strain evidence="2">cv. Matina 1-6</strain>
    </source>
</reference>
<keyword evidence="1" id="KW-0808">Transferase</keyword>
<gene>
    <name evidence="1" type="ORF">TCM_036715</name>
</gene>
<sequence>MGFDQKKKGEISLAFVLMIVLLETNTCRAALIVKRNPSYQRNGRLDHYRIAEDLELELDLLVSSNFIRILADDGKPVDIYATLDSGHQAQKNCPSGSYEQCSAKGGGNPDCKSIYNRDCH</sequence>